<name>A0ABS0SFG5_9HYPH</name>
<gene>
    <name evidence="3" type="ORF">IOD40_15370</name>
</gene>
<dbReference type="Pfam" id="PF07811">
    <property type="entry name" value="TadE"/>
    <property type="match status" value="1"/>
</dbReference>
<keyword evidence="1" id="KW-0472">Membrane</keyword>
<proteinExistence type="predicted"/>
<dbReference type="RefSeq" id="WP_198477575.1">
    <property type="nucleotide sequence ID" value="NZ_JADGMQ010000012.1"/>
</dbReference>
<feature type="transmembrane region" description="Helical" evidence="1">
    <location>
        <begin position="21"/>
        <end position="45"/>
    </location>
</feature>
<keyword evidence="1" id="KW-1133">Transmembrane helix</keyword>
<dbReference type="InterPro" id="IPR012495">
    <property type="entry name" value="TadE-like_dom"/>
</dbReference>
<evidence type="ECO:0000313" key="3">
    <source>
        <dbReference type="EMBL" id="MBI1622040.1"/>
    </source>
</evidence>
<keyword evidence="1" id="KW-0812">Transmembrane</keyword>
<sequence>MSTRDEKLRKEKFLGSSSGATAVEFAMLAPLYLLLFLGMTAYGIYFGASHSVQQLAADTARAAIAGIDSGERRSMAEGFIVRNADGYLFIDPNKLSVTVGDSPLDPSQFNVEVSYDARDLPIWGLFDGISMPSTTISRRSTIRIGGA</sequence>
<dbReference type="EMBL" id="JADGMQ010000012">
    <property type="protein sequence ID" value="MBI1622040.1"/>
    <property type="molecule type" value="Genomic_DNA"/>
</dbReference>
<organism evidence="3 4">
    <name type="scientific">Aquamicrobium zhengzhouense</name>
    <dbReference type="NCBI Taxonomy" id="2781738"/>
    <lineage>
        <taxon>Bacteria</taxon>
        <taxon>Pseudomonadati</taxon>
        <taxon>Pseudomonadota</taxon>
        <taxon>Alphaproteobacteria</taxon>
        <taxon>Hyphomicrobiales</taxon>
        <taxon>Phyllobacteriaceae</taxon>
        <taxon>Aquamicrobium</taxon>
    </lineage>
</organism>
<dbReference type="Proteomes" id="UP000601789">
    <property type="component" value="Unassembled WGS sequence"/>
</dbReference>
<feature type="domain" description="TadE-like" evidence="2">
    <location>
        <begin position="19"/>
        <end position="61"/>
    </location>
</feature>
<protein>
    <submittedName>
        <fullName evidence="3">Pilus assembly protein</fullName>
    </submittedName>
</protein>
<comment type="caution">
    <text evidence="3">The sequence shown here is derived from an EMBL/GenBank/DDBJ whole genome shotgun (WGS) entry which is preliminary data.</text>
</comment>
<evidence type="ECO:0000313" key="4">
    <source>
        <dbReference type="Proteomes" id="UP000601789"/>
    </source>
</evidence>
<evidence type="ECO:0000256" key="1">
    <source>
        <dbReference type="SAM" id="Phobius"/>
    </source>
</evidence>
<reference evidence="3 4" key="1">
    <citation type="submission" date="2020-10" db="EMBL/GenBank/DDBJ databases">
        <title>Aquamicrobium zhengzhouensis sp. nov., a exopolysaccharide producing bacterium isolated from farmland soil.</title>
        <authorList>
            <person name="Wang X."/>
        </authorList>
    </citation>
    <scope>NUCLEOTIDE SEQUENCE [LARGE SCALE GENOMIC DNA]</scope>
    <source>
        <strain evidence="4">cd-1</strain>
    </source>
</reference>
<evidence type="ECO:0000259" key="2">
    <source>
        <dbReference type="Pfam" id="PF07811"/>
    </source>
</evidence>
<keyword evidence="4" id="KW-1185">Reference proteome</keyword>
<accession>A0ABS0SFG5</accession>